<accession>A0AAV9I5D8</accession>
<keyword evidence="3" id="KW-1185">Reference proteome</keyword>
<gene>
    <name evidence="2" type="ORF">QBC42DRAFT_293048</name>
</gene>
<feature type="domain" description="Heterokaryon incompatibility" evidence="1">
    <location>
        <begin position="186"/>
        <end position="360"/>
    </location>
</feature>
<dbReference type="Pfam" id="PF06985">
    <property type="entry name" value="HET"/>
    <property type="match status" value="1"/>
</dbReference>
<proteinExistence type="predicted"/>
<protein>
    <submittedName>
        <fullName evidence="2">Heterokaryon incompatibility protein-domain-containing protein</fullName>
    </submittedName>
</protein>
<evidence type="ECO:0000313" key="3">
    <source>
        <dbReference type="Proteomes" id="UP001321749"/>
    </source>
</evidence>
<dbReference type="AlphaFoldDB" id="A0AAV9I5D8"/>
<sequence length="732" mass="82858">MHIRRPERPVLCQQCASLADLLVDISPSQKSGNAHSEWWNSTYGKIRSIQGIQPDTCELCGVLQRAFGSAPGFNTSDTKISISHKSFAQYKGMVHTTCSFEACGSRLALAPTLPVVKTDDGEEVLAFMGRFVFPLMNPLLAKDWIARCEQHDFCRPDYTSKDFEFQFRLLDVMRGKLVAAPTNARYLALSYVWGGVKQVMLNKVTRKYLEEDGSISAEGLREPGPEYAYIKPALEGRVIPRTIRDAIRLCQLLGEQYLWTDSLCIMQDDDVLDSNGAWTNADKLMQIPRMDIIYGASALTIIAASGGDSNAGLPGVHISNTRTAQICGKIGDQIFASISGDPLGAFWSSKSCERGWTFQEFLLSKRHLIFLPEQVVFHCSTLSWCEDHALEYVDKPENTMTVPAWTRSYLLRPLQLPDASRWSDSVFFPAIFINQYFNEWLRNFLKRHLTVTSDILFAFNGALSASSRHLGRFHQGLPIQYFCECLHWSVGRSSMYVPNGKQTHTGLTQRRPGFPSWSWAGWYWTVATFEEFWLNYQGKDPSHWSRVGIWGARQSPDGDVELWQISAPDLKSWDRLHFFDTAAFQVTDEFTHGELPNHLEVVKQSSKPLNCLVIKTLTSFIYVGPEGTSQWSAARLVFSTPNFIADENVGQINFPEKWEHKIKDRLQVIIAGYFFVGPSPKFPDQTDENDPTIKCLVVEEVGDGQMERLTTFAARFESVKKLVWEPIVAVLR</sequence>
<name>A0AAV9I5D8_9PEZI</name>
<evidence type="ECO:0000313" key="2">
    <source>
        <dbReference type="EMBL" id="KAK4466906.1"/>
    </source>
</evidence>
<dbReference type="Proteomes" id="UP001321749">
    <property type="component" value="Unassembled WGS sequence"/>
</dbReference>
<dbReference type="InterPro" id="IPR010730">
    <property type="entry name" value="HET"/>
</dbReference>
<reference evidence="2" key="1">
    <citation type="journal article" date="2023" name="Mol. Phylogenet. Evol.">
        <title>Genome-scale phylogeny and comparative genomics of the fungal order Sordariales.</title>
        <authorList>
            <person name="Hensen N."/>
            <person name="Bonometti L."/>
            <person name="Westerberg I."/>
            <person name="Brannstrom I.O."/>
            <person name="Guillou S."/>
            <person name="Cros-Aarteil S."/>
            <person name="Calhoun S."/>
            <person name="Haridas S."/>
            <person name="Kuo A."/>
            <person name="Mondo S."/>
            <person name="Pangilinan J."/>
            <person name="Riley R."/>
            <person name="LaButti K."/>
            <person name="Andreopoulos B."/>
            <person name="Lipzen A."/>
            <person name="Chen C."/>
            <person name="Yan M."/>
            <person name="Daum C."/>
            <person name="Ng V."/>
            <person name="Clum A."/>
            <person name="Steindorff A."/>
            <person name="Ohm R.A."/>
            <person name="Martin F."/>
            <person name="Silar P."/>
            <person name="Natvig D.O."/>
            <person name="Lalanne C."/>
            <person name="Gautier V."/>
            <person name="Ament-Velasquez S.L."/>
            <person name="Kruys A."/>
            <person name="Hutchinson M.I."/>
            <person name="Powell A.J."/>
            <person name="Barry K."/>
            <person name="Miller A.N."/>
            <person name="Grigoriev I.V."/>
            <person name="Debuchy R."/>
            <person name="Gladieux P."/>
            <person name="Hiltunen Thoren M."/>
            <person name="Johannesson H."/>
        </authorList>
    </citation>
    <scope>NUCLEOTIDE SEQUENCE</scope>
    <source>
        <strain evidence="2">PSN324</strain>
    </source>
</reference>
<reference evidence="2" key="2">
    <citation type="submission" date="2023-06" db="EMBL/GenBank/DDBJ databases">
        <authorList>
            <consortium name="Lawrence Berkeley National Laboratory"/>
            <person name="Mondo S.J."/>
            <person name="Hensen N."/>
            <person name="Bonometti L."/>
            <person name="Westerberg I."/>
            <person name="Brannstrom I.O."/>
            <person name="Guillou S."/>
            <person name="Cros-Aarteil S."/>
            <person name="Calhoun S."/>
            <person name="Haridas S."/>
            <person name="Kuo A."/>
            <person name="Pangilinan J."/>
            <person name="Riley R."/>
            <person name="Labutti K."/>
            <person name="Andreopoulos B."/>
            <person name="Lipzen A."/>
            <person name="Chen C."/>
            <person name="Yanf M."/>
            <person name="Daum C."/>
            <person name="Ng V."/>
            <person name="Clum A."/>
            <person name="Steindorff A."/>
            <person name="Ohm R."/>
            <person name="Martin F."/>
            <person name="Silar P."/>
            <person name="Natvig D."/>
            <person name="Lalanne C."/>
            <person name="Gautier V."/>
            <person name="Ament-Velasquez S.L."/>
            <person name="Kruys A."/>
            <person name="Hutchinson M.I."/>
            <person name="Powell A.J."/>
            <person name="Barry K."/>
            <person name="Miller A.N."/>
            <person name="Grigoriev I.V."/>
            <person name="Debuchy R."/>
            <person name="Gladieux P."/>
            <person name="Thoren M.H."/>
            <person name="Johannesson H."/>
        </authorList>
    </citation>
    <scope>NUCLEOTIDE SEQUENCE</scope>
    <source>
        <strain evidence="2">PSN324</strain>
    </source>
</reference>
<dbReference type="EMBL" id="MU864929">
    <property type="protein sequence ID" value="KAK4466906.1"/>
    <property type="molecule type" value="Genomic_DNA"/>
</dbReference>
<organism evidence="2 3">
    <name type="scientific">Cladorrhinum samala</name>
    <dbReference type="NCBI Taxonomy" id="585594"/>
    <lineage>
        <taxon>Eukaryota</taxon>
        <taxon>Fungi</taxon>
        <taxon>Dikarya</taxon>
        <taxon>Ascomycota</taxon>
        <taxon>Pezizomycotina</taxon>
        <taxon>Sordariomycetes</taxon>
        <taxon>Sordariomycetidae</taxon>
        <taxon>Sordariales</taxon>
        <taxon>Podosporaceae</taxon>
        <taxon>Cladorrhinum</taxon>
    </lineage>
</organism>
<dbReference type="PANTHER" id="PTHR33112:SF12">
    <property type="entry name" value="HETEROKARYON INCOMPATIBILITY DOMAIN-CONTAINING PROTEIN"/>
    <property type="match status" value="1"/>
</dbReference>
<comment type="caution">
    <text evidence="2">The sequence shown here is derived from an EMBL/GenBank/DDBJ whole genome shotgun (WGS) entry which is preliminary data.</text>
</comment>
<evidence type="ECO:0000259" key="1">
    <source>
        <dbReference type="Pfam" id="PF06985"/>
    </source>
</evidence>
<dbReference type="PANTHER" id="PTHR33112">
    <property type="entry name" value="DOMAIN PROTEIN, PUTATIVE-RELATED"/>
    <property type="match status" value="1"/>
</dbReference>